<dbReference type="Gene3D" id="1.25.40.390">
    <property type="match status" value="1"/>
</dbReference>
<evidence type="ECO:0000256" key="5">
    <source>
        <dbReference type="ARBA" id="ARBA00023237"/>
    </source>
</evidence>
<name>A0ABQ1WFB8_9FLAO</name>
<organism evidence="8 9">
    <name type="scientific">Christiangramia forsetii</name>
    <dbReference type="NCBI Taxonomy" id="411153"/>
    <lineage>
        <taxon>Bacteria</taxon>
        <taxon>Pseudomonadati</taxon>
        <taxon>Bacteroidota</taxon>
        <taxon>Flavobacteriia</taxon>
        <taxon>Flavobacteriales</taxon>
        <taxon>Flavobacteriaceae</taxon>
        <taxon>Christiangramia</taxon>
    </lineage>
</organism>
<keyword evidence="9" id="KW-1185">Reference proteome</keyword>
<evidence type="ECO:0000313" key="8">
    <source>
        <dbReference type="EMBL" id="GGG28198.1"/>
    </source>
</evidence>
<feature type="chain" id="PRO_5046497113" description="RagB/SusD domain-containing protein" evidence="6">
    <location>
        <begin position="24"/>
        <end position="443"/>
    </location>
</feature>
<comment type="subcellular location">
    <subcellularLocation>
        <location evidence="1">Cell outer membrane</location>
    </subcellularLocation>
</comment>
<dbReference type="InterPro" id="IPR012944">
    <property type="entry name" value="SusD_RagB_dom"/>
</dbReference>
<dbReference type="SUPFAM" id="SSF48452">
    <property type="entry name" value="TPR-like"/>
    <property type="match status" value="1"/>
</dbReference>
<evidence type="ECO:0000256" key="4">
    <source>
        <dbReference type="ARBA" id="ARBA00023136"/>
    </source>
</evidence>
<comment type="similarity">
    <text evidence="2">Belongs to the SusD family.</text>
</comment>
<gene>
    <name evidence="8" type="ORF">GCM10011532_09550</name>
</gene>
<accession>A0ABQ1WFB8</accession>
<evidence type="ECO:0000256" key="3">
    <source>
        <dbReference type="ARBA" id="ARBA00022729"/>
    </source>
</evidence>
<evidence type="ECO:0000256" key="6">
    <source>
        <dbReference type="SAM" id="SignalP"/>
    </source>
</evidence>
<evidence type="ECO:0000313" key="9">
    <source>
        <dbReference type="Proteomes" id="UP000605733"/>
    </source>
</evidence>
<sequence>MMKKYIYKILFLTSLLLVTNSCEVEEYSDLNNAEVDAFQDNLTRGDLQDLVGGILYSSRVRLGTYFDDTGVIGREYYRFSGSEPRFTGDLLGREGLMLDNNTFYITAPWGARYRTVKNANLILGFLEGQDLSAQFSEAELSGARGFLKTFIAYELLLNLNLTYENGIRLDVDDENNLGPFVSRTEALSGIRSLLEEGAGDLASGGDSFPFILSSGFSEFDSPDSFLEANKAISARVAAYQEDYPAVLSFLEDSFLSLDATELNNGIFYNFSLDQTDISNPLFFAVEGLTAGNARVMQPSFLTDAESGDERLDKVAELDAPITQDNLSGTYAVFRYKSNTDDIPIIRNEELILLYAEANIFQNPDEAVSALNIIRNAAGLDDYDGATSETALIDEMLMQRRYSLYAEGHRWIDMRRYDRLDELPTDRPEDDVFVQFPIPLTENQ</sequence>
<keyword evidence="3 6" id="KW-0732">Signal</keyword>
<evidence type="ECO:0000256" key="2">
    <source>
        <dbReference type="ARBA" id="ARBA00006275"/>
    </source>
</evidence>
<dbReference type="Proteomes" id="UP000605733">
    <property type="component" value="Unassembled WGS sequence"/>
</dbReference>
<feature type="domain" description="RagB/SusD" evidence="7">
    <location>
        <begin position="336"/>
        <end position="419"/>
    </location>
</feature>
<feature type="signal peptide" evidence="6">
    <location>
        <begin position="1"/>
        <end position="23"/>
    </location>
</feature>
<evidence type="ECO:0000256" key="1">
    <source>
        <dbReference type="ARBA" id="ARBA00004442"/>
    </source>
</evidence>
<reference evidence="9" key="1">
    <citation type="journal article" date="2019" name="Int. J. Syst. Evol. Microbiol.">
        <title>The Global Catalogue of Microorganisms (GCM) 10K type strain sequencing project: providing services to taxonomists for standard genome sequencing and annotation.</title>
        <authorList>
            <consortium name="The Broad Institute Genomics Platform"/>
            <consortium name="The Broad Institute Genome Sequencing Center for Infectious Disease"/>
            <person name="Wu L."/>
            <person name="Ma J."/>
        </authorList>
    </citation>
    <scope>NUCLEOTIDE SEQUENCE [LARGE SCALE GENOMIC DNA]</scope>
    <source>
        <strain evidence="9">CGMCC 1.15422</strain>
    </source>
</reference>
<evidence type="ECO:0000259" key="7">
    <source>
        <dbReference type="Pfam" id="PF07980"/>
    </source>
</evidence>
<dbReference type="EMBL" id="BMIX01000002">
    <property type="protein sequence ID" value="GGG28198.1"/>
    <property type="molecule type" value="Genomic_DNA"/>
</dbReference>
<protein>
    <recommendedName>
        <fullName evidence="7">RagB/SusD domain-containing protein</fullName>
    </recommendedName>
</protein>
<dbReference type="CDD" id="cd08977">
    <property type="entry name" value="SusD"/>
    <property type="match status" value="1"/>
</dbReference>
<proteinExistence type="inferred from homology"/>
<dbReference type="Pfam" id="PF07980">
    <property type="entry name" value="SusD_RagB"/>
    <property type="match status" value="1"/>
</dbReference>
<comment type="caution">
    <text evidence="8">The sequence shown here is derived from an EMBL/GenBank/DDBJ whole genome shotgun (WGS) entry which is preliminary data.</text>
</comment>
<keyword evidence="4" id="KW-0472">Membrane</keyword>
<dbReference type="InterPro" id="IPR011990">
    <property type="entry name" value="TPR-like_helical_dom_sf"/>
</dbReference>
<keyword evidence="5" id="KW-0998">Cell outer membrane</keyword>